<accession>A4CAZ9</accession>
<comment type="caution">
    <text evidence="1">The sequence shown here is derived from an EMBL/GenBank/DDBJ whole genome shotgun (WGS) entry which is preliminary data.</text>
</comment>
<dbReference type="HOGENOM" id="CLU_3416984_0_0_6"/>
<keyword evidence="1" id="KW-0378">Hydrolase</keyword>
<name>A4CAZ9_9GAMM</name>
<gene>
    <name evidence="1" type="primary">def</name>
    <name evidence="1" type="ORF">PTD2_22117</name>
</gene>
<proteinExistence type="predicted"/>
<dbReference type="AlphaFoldDB" id="A4CAZ9"/>
<keyword evidence="2" id="KW-1185">Reference proteome</keyword>
<reference evidence="1 2" key="1">
    <citation type="submission" date="2006-02" db="EMBL/GenBank/DDBJ databases">
        <authorList>
            <person name="Moran M.A."/>
            <person name="Kjelleberg S."/>
            <person name="Egan S."/>
            <person name="Saunders N."/>
            <person name="Thomas T."/>
            <person name="Ferriera S."/>
            <person name="Johnson J."/>
            <person name="Kravitz S."/>
            <person name="Halpern A."/>
            <person name="Remington K."/>
            <person name="Beeson K."/>
            <person name="Tran B."/>
            <person name="Rogers Y.-H."/>
            <person name="Friedman R."/>
            <person name="Venter J.C."/>
        </authorList>
    </citation>
    <scope>NUCLEOTIDE SEQUENCE [LARGE SCALE GENOMIC DNA]</scope>
    <source>
        <strain evidence="1 2">D2</strain>
    </source>
</reference>
<dbReference type="Proteomes" id="UP000006201">
    <property type="component" value="Unassembled WGS sequence"/>
</dbReference>
<sequence length="26" mass="2921">MPQVAGIGPTIAQINRELKHDNLEIY</sequence>
<evidence type="ECO:0000313" key="2">
    <source>
        <dbReference type="Proteomes" id="UP000006201"/>
    </source>
</evidence>
<evidence type="ECO:0000313" key="1">
    <source>
        <dbReference type="EMBL" id="EAR28557.1"/>
    </source>
</evidence>
<protein>
    <submittedName>
        <fullName evidence="1">Peptide deformylase</fullName>
        <ecNumber evidence="1">3.5.1.88</ecNumber>
    </submittedName>
</protein>
<dbReference type="EC" id="3.5.1.88" evidence="1"/>
<dbReference type="GO" id="GO:0042586">
    <property type="term" value="F:peptide deformylase activity"/>
    <property type="evidence" value="ECO:0007669"/>
    <property type="project" value="UniProtKB-EC"/>
</dbReference>
<dbReference type="EMBL" id="AAOH01000004">
    <property type="protein sequence ID" value="EAR28557.1"/>
    <property type="molecule type" value="Genomic_DNA"/>
</dbReference>
<organism evidence="1 2">
    <name type="scientific">Pseudoalteromonas tunicata D2</name>
    <dbReference type="NCBI Taxonomy" id="87626"/>
    <lineage>
        <taxon>Bacteria</taxon>
        <taxon>Pseudomonadati</taxon>
        <taxon>Pseudomonadota</taxon>
        <taxon>Gammaproteobacteria</taxon>
        <taxon>Alteromonadales</taxon>
        <taxon>Pseudoalteromonadaceae</taxon>
        <taxon>Pseudoalteromonas</taxon>
    </lineage>
</organism>